<organism evidence="1 2">
    <name type="scientific">Rhizobium binae</name>
    <dbReference type="NCBI Taxonomy" id="1138190"/>
    <lineage>
        <taxon>Bacteria</taxon>
        <taxon>Pseudomonadati</taxon>
        <taxon>Pseudomonadota</taxon>
        <taxon>Alphaproteobacteria</taxon>
        <taxon>Hyphomicrobiales</taxon>
        <taxon>Rhizobiaceae</taxon>
        <taxon>Rhizobium/Agrobacterium group</taxon>
        <taxon>Rhizobium</taxon>
    </lineage>
</organism>
<evidence type="ECO:0000313" key="2">
    <source>
        <dbReference type="Proteomes" id="UP001549077"/>
    </source>
</evidence>
<dbReference type="GeneID" id="91152909"/>
<dbReference type="Proteomes" id="UP001549077">
    <property type="component" value="Unassembled WGS sequence"/>
</dbReference>
<gene>
    <name evidence="1" type="ORF">ABID08_006730</name>
</gene>
<dbReference type="RefSeq" id="WP_168302345.1">
    <property type="nucleotide sequence ID" value="NZ_CP071610.1"/>
</dbReference>
<sequence length="135" mass="14920">MGEASKLKLNKWEAGDWLKSVSDAADEVELTGVLFEHADGQFAYLMTESGGPSVRFELRQDAIRAFSTTERTTAFLGKEYDLVKIRVPLDAVVSRISLHDVASLIEPADSDRSVKTLSGESFRLKNTVLANVVMR</sequence>
<proteinExistence type="predicted"/>
<keyword evidence="2" id="KW-1185">Reference proteome</keyword>
<comment type="caution">
    <text evidence="1">The sequence shown here is derived from an EMBL/GenBank/DDBJ whole genome shotgun (WGS) entry which is preliminary data.</text>
</comment>
<evidence type="ECO:0000313" key="1">
    <source>
        <dbReference type="EMBL" id="MET3759344.1"/>
    </source>
</evidence>
<accession>A0ABV2MSA4</accession>
<dbReference type="EMBL" id="JBEPMY010000054">
    <property type="protein sequence ID" value="MET3759344.1"/>
    <property type="molecule type" value="Genomic_DNA"/>
</dbReference>
<reference evidence="1 2" key="1">
    <citation type="submission" date="2024-06" db="EMBL/GenBank/DDBJ databases">
        <title>Genomic Encyclopedia of Type Strains, Phase IV (KMG-IV): sequencing the most valuable type-strain genomes for metagenomic binning, comparative biology and taxonomic classification.</title>
        <authorList>
            <person name="Goeker M."/>
        </authorList>
    </citation>
    <scope>NUCLEOTIDE SEQUENCE [LARGE SCALE GENOMIC DNA]</scope>
    <source>
        <strain evidence="1 2">DSM 29288</strain>
    </source>
</reference>
<protein>
    <submittedName>
        <fullName evidence="1">Uncharacterized protein</fullName>
    </submittedName>
</protein>
<name>A0ABV2MSA4_9HYPH</name>